<dbReference type="PRINTS" id="PR01348">
    <property type="entry name" value="ICLNCHANNEL"/>
</dbReference>
<evidence type="ECO:0000256" key="6">
    <source>
        <dbReference type="SAM" id="MobiDB-lite"/>
    </source>
</evidence>
<feature type="compositionally biased region" description="Basic and acidic residues" evidence="6">
    <location>
        <begin position="242"/>
        <end position="256"/>
    </location>
</feature>
<dbReference type="InterPro" id="IPR003521">
    <property type="entry name" value="ICln"/>
</dbReference>
<dbReference type="GO" id="GO:0000387">
    <property type="term" value="P:spliceosomal snRNP assembly"/>
    <property type="evidence" value="ECO:0007669"/>
    <property type="project" value="InterPro"/>
</dbReference>
<dbReference type="GO" id="GO:0045292">
    <property type="term" value="P:mRNA cis splicing, via spliceosome"/>
    <property type="evidence" value="ECO:0007669"/>
    <property type="project" value="TreeGrafter"/>
</dbReference>
<dbReference type="GO" id="GO:0006884">
    <property type="term" value="P:cell volume homeostasis"/>
    <property type="evidence" value="ECO:0007669"/>
    <property type="project" value="InterPro"/>
</dbReference>
<feature type="compositionally biased region" description="Acidic residues" evidence="6">
    <location>
        <begin position="123"/>
        <end position="135"/>
    </location>
</feature>
<dbReference type="EMBL" id="JAACJM010000020">
    <property type="protein sequence ID" value="KAF5367163.1"/>
    <property type="molecule type" value="Genomic_DNA"/>
</dbReference>
<dbReference type="OrthoDB" id="19714at2759"/>
<evidence type="ECO:0008006" key="9">
    <source>
        <dbReference type="Google" id="ProtNLM"/>
    </source>
</evidence>
<dbReference type="Gene3D" id="2.30.29.30">
    <property type="entry name" value="Pleckstrin-homology domain (PH domain)/Phosphotyrosine-binding domain (PTB)"/>
    <property type="match status" value="1"/>
</dbReference>
<evidence type="ECO:0000313" key="7">
    <source>
        <dbReference type="EMBL" id="KAF5367163.1"/>
    </source>
</evidence>
<evidence type="ECO:0000256" key="5">
    <source>
        <dbReference type="ARBA" id="ARBA00023242"/>
    </source>
</evidence>
<dbReference type="InterPro" id="IPR011993">
    <property type="entry name" value="PH-like_dom_sf"/>
</dbReference>
<feature type="region of interest" description="Disordered" evidence="6">
    <location>
        <begin position="109"/>
        <end position="135"/>
    </location>
</feature>
<comment type="similarity">
    <text evidence="3">Belongs to the pICln (TC 1.A.47) family.</text>
</comment>
<dbReference type="GO" id="GO:0005829">
    <property type="term" value="C:cytosol"/>
    <property type="evidence" value="ECO:0007669"/>
    <property type="project" value="InterPro"/>
</dbReference>
<dbReference type="GO" id="GO:0005886">
    <property type="term" value="C:plasma membrane"/>
    <property type="evidence" value="ECO:0007669"/>
    <property type="project" value="InterPro"/>
</dbReference>
<comment type="caution">
    <text evidence="7">The sequence shown here is derived from an EMBL/GenBank/DDBJ whole genome shotgun (WGS) entry which is preliminary data.</text>
</comment>
<dbReference type="AlphaFoldDB" id="A0A8H5LRT9"/>
<sequence length="256" mass="27420">MALSPISSLPKFVSPAEHSSIVSSTPASFTDIPPVIRHKQENVRITLDPPVQGLSLDQPGTLYIIDTVLVFFTASGHGFQLEYPSITLHAISRDPPSIYCQLVSEEVPGAKESQGAGTGAEGQGEDGDGGGEAEEGAELDEALREMNIIPADSNALEPIFESLSYCASLHPDPPSSEYDDDEEEDQFADADGANGFETFTGSEQEELSAVGRAALEHLESIIVYPEGVKRPEGHDDGEDDAEKEKSEEKKDEAKTT</sequence>
<dbReference type="Proteomes" id="UP000559256">
    <property type="component" value="Unassembled WGS sequence"/>
</dbReference>
<accession>A0A8H5LRT9</accession>
<feature type="region of interest" description="Disordered" evidence="6">
    <location>
        <begin position="167"/>
        <end position="198"/>
    </location>
</feature>
<feature type="region of interest" description="Disordered" evidence="6">
    <location>
        <begin position="223"/>
        <end position="256"/>
    </location>
</feature>
<proteinExistence type="inferred from homology"/>
<feature type="compositionally biased region" description="Acidic residues" evidence="6">
    <location>
        <begin position="177"/>
        <end position="188"/>
    </location>
</feature>
<dbReference type="Pfam" id="PF03517">
    <property type="entry name" value="Voldacs"/>
    <property type="match status" value="1"/>
</dbReference>
<dbReference type="PANTHER" id="PTHR21399:SF0">
    <property type="entry name" value="METHYLOSOME SUBUNIT PICLN"/>
    <property type="match status" value="1"/>
</dbReference>
<protein>
    <recommendedName>
        <fullName evidence="9">Methylosome subunit pICln</fullName>
    </recommendedName>
</protein>
<organism evidence="7 8">
    <name type="scientific">Tetrapyrgos nigripes</name>
    <dbReference type="NCBI Taxonomy" id="182062"/>
    <lineage>
        <taxon>Eukaryota</taxon>
        <taxon>Fungi</taxon>
        <taxon>Dikarya</taxon>
        <taxon>Basidiomycota</taxon>
        <taxon>Agaricomycotina</taxon>
        <taxon>Agaricomycetes</taxon>
        <taxon>Agaricomycetidae</taxon>
        <taxon>Agaricales</taxon>
        <taxon>Marasmiineae</taxon>
        <taxon>Marasmiaceae</taxon>
        <taxon>Tetrapyrgos</taxon>
    </lineage>
</organism>
<dbReference type="GO" id="GO:0034709">
    <property type="term" value="C:methylosome"/>
    <property type="evidence" value="ECO:0007669"/>
    <property type="project" value="InterPro"/>
</dbReference>
<dbReference type="GO" id="GO:0034715">
    <property type="term" value="C:pICln-Sm protein complex"/>
    <property type="evidence" value="ECO:0007669"/>
    <property type="project" value="InterPro"/>
</dbReference>
<gene>
    <name evidence="7" type="ORF">D9758_004007</name>
</gene>
<name>A0A8H5LRT9_9AGAR</name>
<keyword evidence="4" id="KW-0963">Cytoplasm</keyword>
<dbReference type="InterPro" id="IPR039924">
    <property type="entry name" value="ICln/Lot5/Saf5"/>
</dbReference>
<evidence type="ECO:0000256" key="4">
    <source>
        <dbReference type="ARBA" id="ARBA00022490"/>
    </source>
</evidence>
<comment type="subcellular location">
    <subcellularLocation>
        <location evidence="2">Cytoplasm</location>
    </subcellularLocation>
    <subcellularLocation>
        <location evidence="1">Nucleus</location>
    </subcellularLocation>
</comment>
<reference evidence="7 8" key="1">
    <citation type="journal article" date="2020" name="ISME J.">
        <title>Uncovering the hidden diversity of litter-decomposition mechanisms in mushroom-forming fungi.</title>
        <authorList>
            <person name="Floudas D."/>
            <person name="Bentzer J."/>
            <person name="Ahren D."/>
            <person name="Johansson T."/>
            <person name="Persson P."/>
            <person name="Tunlid A."/>
        </authorList>
    </citation>
    <scope>NUCLEOTIDE SEQUENCE [LARGE SCALE GENOMIC DNA]</scope>
    <source>
        <strain evidence="7 8">CBS 291.85</strain>
    </source>
</reference>
<dbReference type="GO" id="GO:0005681">
    <property type="term" value="C:spliceosomal complex"/>
    <property type="evidence" value="ECO:0007669"/>
    <property type="project" value="TreeGrafter"/>
</dbReference>
<dbReference type="PANTHER" id="PTHR21399">
    <property type="entry name" value="CHLORIDE CONDUCTANCE REGULATORY PROTEIN ICLN"/>
    <property type="match status" value="1"/>
</dbReference>
<keyword evidence="5" id="KW-0539">Nucleus</keyword>
<keyword evidence="8" id="KW-1185">Reference proteome</keyword>
<evidence type="ECO:0000256" key="3">
    <source>
        <dbReference type="ARBA" id="ARBA00007054"/>
    </source>
</evidence>
<evidence type="ECO:0000313" key="8">
    <source>
        <dbReference type="Proteomes" id="UP000559256"/>
    </source>
</evidence>
<evidence type="ECO:0000256" key="1">
    <source>
        <dbReference type="ARBA" id="ARBA00004123"/>
    </source>
</evidence>
<dbReference type="GO" id="GO:0006821">
    <property type="term" value="P:chloride transport"/>
    <property type="evidence" value="ECO:0007669"/>
    <property type="project" value="InterPro"/>
</dbReference>
<evidence type="ECO:0000256" key="2">
    <source>
        <dbReference type="ARBA" id="ARBA00004496"/>
    </source>
</evidence>